<reference evidence="9 10" key="1">
    <citation type="journal article" date="2010" name="Stand. Genomic Sci.">
        <title>Complete genome sequence of Denitrovibrio acetiphilus type strain (N2460).</title>
        <authorList>
            <person name="Kiss H."/>
            <person name="Lang E."/>
            <person name="Lapidus A."/>
            <person name="Copeland A."/>
            <person name="Nolan M."/>
            <person name="Glavina Del Rio T."/>
            <person name="Chen F."/>
            <person name="Lucas S."/>
            <person name="Tice H."/>
            <person name="Cheng J.F."/>
            <person name="Han C."/>
            <person name="Goodwin L."/>
            <person name="Pitluck S."/>
            <person name="Liolios K."/>
            <person name="Pati A."/>
            <person name="Ivanova N."/>
            <person name="Mavromatis K."/>
            <person name="Chen A."/>
            <person name="Palaniappan K."/>
            <person name="Land M."/>
            <person name="Hauser L."/>
            <person name="Chang Y.J."/>
            <person name="Jeffries C.D."/>
            <person name="Detter J.C."/>
            <person name="Brettin T."/>
            <person name="Spring S."/>
            <person name="Rohde M."/>
            <person name="Goker M."/>
            <person name="Woyke T."/>
            <person name="Bristow J."/>
            <person name="Eisen J.A."/>
            <person name="Markowitz V."/>
            <person name="Hugenholtz P."/>
            <person name="Kyrpides N.C."/>
            <person name="Klenk H.P."/>
        </authorList>
    </citation>
    <scope>NUCLEOTIDE SEQUENCE [LARGE SCALE GENOMIC DNA]</scope>
    <source>
        <strain evidence="10">DSM 12809 / NBRC 114555 / N2460</strain>
    </source>
</reference>
<feature type="transmembrane region" description="Helical" evidence="8">
    <location>
        <begin position="269"/>
        <end position="290"/>
    </location>
</feature>
<name>D4H7Q6_DENA2</name>
<feature type="transmembrane region" description="Helical" evidence="8">
    <location>
        <begin position="152"/>
        <end position="172"/>
    </location>
</feature>
<dbReference type="GO" id="GO:0030001">
    <property type="term" value="P:metal ion transport"/>
    <property type="evidence" value="ECO:0007669"/>
    <property type="project" value="UniProtKB-ARBA"/>
</dbReference>
<gene>
    <name evidence="9" type="ordered locus">Dacet_1283</name>
</gene>
<feature type="transmembrane region" description="Helical" evidence="8">
    <location>
        <begin position="302"/>
        <end position="323"/>
    </location>
</feature>
<keyword evidence="2" id="KW-0813">Transport</keyword>
<feature type="transmembrane region" description="Helical" evidence="8">
    <location>
        <begin position="454"/>
        <end position="473"/>
    </location>
</feature>
<feature type="transmembrane region" description="Helical" evidence="8">
    <location>
        <begin position="69"/>
        <end position="87"/>
    </location>
</feature>
<dbReference type="GO" id="GO:0005886">
    <property type="term" value="C:plasma membrane"/>
    <property type="evidence" value="ECO:0007669"/>
    <property type="project" value="UniProtKB-SubCell"/>
</dbReference>
<organism evidence="9 10">
    <name type="scientific">Denitrovibrio acetiphilus (strain DSM 12809 / NBRC 114555 / N2460)</name>
    <dbReference type="NCBI Taxonomy" id="522772"/>
    <lineage>
        <taxon>Bacteria</taxon>
        <taxon>Pseudomonadati</taxon>
        <taxon>Deferribacterota</taxon>
        <taxon>Deferribacteres</taxon>
        <taxon>Deferribacterales</taxon>
        <taxon>Geovibrionaceae</taxon>
        <taxon>Denitrovibrio</taxon>
    </lineage>
</organism>
<evidence type="ECO:0000256" key="7">
    <source>
        <dbReference type="ARBA" id="ARBA00023136"/>
    </source>
</evidence>
<keyword evidence="3" id="KW-1003">Cell membrane</keyword>
<evidence type="ECO:0000256" key="8">
    <source>
        <dbReference type="SAM" id="Phobius"/>
    </source>
</evidence>
<feature type="transmembrane region" description="Helical" evidence="8">
    <location>
        <begin position="16"/>
        <end position="35"/>
    </location>
</feature>
<evidence type="ECO:0000256" key="3">
    <source>
        <dbReference type="ARBA" id="ARBA00022475"/>
    </source>
</evidence>
<evidence type="ECO:0000313" key="10">
    <source>
        <dbReference type="Proteomes" id="UP000002012"/>
    </source>
</evidence>
<dbReference type="InParanoid" id="D4H7Q6"/>
<feature type="transmembrane region" description="Helical" evidence="8">
    <location>
        <begin position="41"/>
        <end position="62"/>
    </location>
</feature>
<feature type="transmembrane region" description="Helical" evidence="8">
    <location>
        <begin position="516"/>
        <end position="549"/>
    </location>
</feature>
<dbReference type="KEGG" id="dap:Dacet_1283"/>
<evidence type="ECO:0000256" key="6">
    <source>
        <dbReference type="ARBA" id="ARBA00023065"/>
    </source>
</evidence>
<protein>
    <submittedName>
        <fullName evidence="9">H(+)-transporting two-sector ATPase</fullName>
    </submittedName>
</protein>
<sequence>MNQYTFRNFFASDHEVSWGILTLTPLPLLSLIITPVLPFSYQIRCGISVLSVILNLIFAFYNGTKTGKFSGLLSMVLIYFSFLPMLLENPVYMLAGNVLFIILFFFAVYLSSSMQYFEGYLVKKYFRNVSVALHVFTVIILIVVFTEKDVTSLLLAIPLTSFVFSQFAFVRWSVSSENWFNVFTSIMYITIGVAVTVLGVEFWDFVLLFFSVAATAQLYICRKQHGSAENWWDVFMSHPGRVLFSSFFILCLVGTVLLLIPAATSKGDISFIDAVFTSVSAVCVTGLIVLDTPKDFSMFGQIIILILIQLGGLGIMSLTTVAIQTFGKRLSLKHETVLTSMTETDHKTLLSSLAMILKYTFTLEFIGGAVLIVLFYRTGDSIDEAVWRGVFTSVSAFCNAGFALQSDSLISYNNNSYILNTVALLIFFGGIAPVIALSIPALVMGKKIPLGATLALWTSIILIFAGALLLLIFEWNGIFKGMNLVNKLFNSLFQSVTLRTAGFNSVELGHITNPSLIIMLIFMFIGGSPGGTAGGIKTTAVSILALTFWANITNRKSIVLQNKKIAQSTVNKAVTIVISGFIFWFLSVIMIEVTQQIPTRELIFEVTSAIGTVGLSTGATGMLDGVGKIIIIVTMFAGRLGPMTLFTIMSGTGNTSGTEYIEENITIT</sequence>
<keyword evidence="7 8" id="KW-0472">Membrane</keyword>
<dbReference type="EMBL" id="CP001968">
    <property type="protein sequence ID" value="ADD68055.1"/>
    <property type="molecule type" value="Genomic_DNA"/>
</dbReference>
<dbReference type="Pfam" id="PF02386">
    <property type="entry name" value="TrkH"/>
    <property type="match status" value="1"/>
</dbReference>
<keyword evidence="10" id="KW-1185">Reference proteome</keyword>
<evidence type="ECO:0000256" key="4">
    <source>
        <dbReference type="ARBA" id="ARBA00022692"/>
    </source>
</evidence>
<dbReference type="AlphaFoldDB" id="D4H7Q6"/>
<comment type="subcellular location">
    <subcellularLocation>
        <location evidence="1">Cell membrane</location>
        <topology evidence="1">Multi-pass membrane protein</topology>
    </subcellularLocation>
</comment>
<keyword evidence="6" id="KW-0406">Ion transport</keyword>
<feature type="transmembrane region" description="Helical" evidence="8">
    <location>
        <begin position="570"/>
        <end position="591"/>
    </location>
</feature>
<accession>D4H7Q6</accession>
<feature type="transmembrane region" description="Helical" evidence="8">
    <location>
        <begin position="242"/>
        <end position="263"/>
    </location>
</feature>
<dbReference type="PANTHER" id="PTHR32024:SF1">
    <property type="entry name" value="KTR SYSTEM POTASSIUM UPTAKE PROTEIN B"/>
    <property type="match status" value="1"/>
</dbReference>
<feature type="transmembrane region" description="Helical" evidence="8">
    <location>
        <begin position="125"/>
        <end position="146"/>
    </location>
</feature>
<proteinExistence type="predicted"/>
<dbReference type="RefSeq" id="WP_013010577.1">
    <property type="nucleotide sequence ID" value="NC_013943.1"/>
</dbReference>
<feature type="transmembrane region" description="Helical" evidence="8">
    <location>
        <begin position="179"/>
        <end position="199"/>
    </location>
</feature>
<dbReference type="eggNOG" id="COG0168">
    <property type="taxonomic scope" value="Bacteria"/>
</dbReference>
<evidence type="ECO:0000256" key="2">
    <source>
        <dbReference type="ARBA" id="ARBA00022448"/>
    </source>
</evidence>
<keyword evidence="5 8" id="KW-1133">Transmembrane helix</keyword>
<dbReference type="GO" id="GO:0008324">
    <property type="term" value="F:monoatomic cation transmembrane transporter activity"/>
    <property type="evidence" value="ECO:0007669"/>
    <property type="project" value="InterPro"/>
</dbReference>
<dbReference type="PANTHER" id="PTHR32024">
    <property type="entry name" value="TRK SYSTEM POTASSIUM UPTAKE PROTEIN TRKG-RELATED"/>
    <property type="match status" value="1"/>
</dbReference>
<dbReference type="OrthoDB" id="9810952at2"/>
<feature type="transmembrane region" description="Helical" evidence="8">
    <location>
        <begin position="93"/>
        <end position="113"/>
    </location>
</feature>
<keyword evidence="4 8" id="KW-0812">Transmembrane</keyword>
<evidence type="ECO:0000256" key="5">
    <source>
        <dbReference type="ARBA" id="ARBA00022989"/>
    </source>
</evidence>
<evidence type="ECO:0000256" key="1">
    <source>
        <dbReference type="ARBA" id="ARBA00004651"/>
    </source>
</evidence>
<dbReference type="PaxDb" id="522772-Dacet_1283"/>
<feature type="transmembrane region" description="Helical" evidence="8">
    <location>
        <begin position="356"/>
        <end position="376"/>
    </location>
</feature>
<evidence type="ECO:0000313" key="9">
    <source>
        <dbReference type="EMBL" id="ADD68055.1"/>
    </source>
</evidence>
<dbReference type="STRING" id="522772.Dacet_1283"/>
<dbReference type="Proteomes" id="UP000002012">
    <property type="component" value="Chromosome"/>
</dbReference>
<feature type="transmembrane region" description="Helical" evidence="8">
    <location>
        <begin position="205"/>
        <end position="221"/>
    </location>
</feature>
<dbReference type="HOGENOM" id="CLU_026429_3_0_0"/>
<feature type="transmembrane region" description="Helical" evidence="8">
    <location>
        <begin position="417"/>
        <end position="442"/>
    </location>
</feature>
<dbReference type="InterPro" id="IPR003445">
    <property type="entry name" value="Cat_transpt"/>
</dbReference>